<dbReference type="AlphaFoldDB" id="A0A4R3KAC0"/>
<keyword evidence="2" id="KW-1185">Reference proteome</keyword>
<protein>
    <submittedName>
        <fullName evidence="1">Uncharacterized protein</fullName>
    </submittedName>
</protein>
<proteinExistence type="predicted"/>
<dbReference type="Proteomes" id="UP000295788">
    <property type="component" value="Unassembled WGS sequence"/>
</dbReference>
<reference evidence="1 2" key="1">
    <citation type="submission" date="2019-03" db="EMBL/GenBank/DDBJ databases">
        <title>Genomic Encyclopedia of Type Strains, Phase IV (KMG-IV): sequencing the most valuable type-strain genomes for metagenomic binning, comparative biology and taxonomic classification.</title>
        <authorList>
            <person name="Goeker M."/>
        </authorList>
    </citation>
    <scope>NUCLEOTIDE SEQUENCE [LARGE SCALE GENOMIC DNA]</scope>
    <source>
        <strain evidence="1 2">DSM 23802</strain>
    </source>
</reference>
<evidence type="ECO:0000313" key="2">
    <source>
        <dbReference type="Proteomes" id="UP000295788"/>
    </source>
</evidence>
<comment type="caution">
    <text evidence="1">The sequence shown here is derived from an EMBL/GenBank/DDBJ whole genome shotgun (WGS) entry which is preliminary data.</text>
</comment>
<sequence length="190" mass="22432">MILVMKSEVVKDLKSQLHVITNKLSKEKMKPVKNNNFIKPTGGLWTSTYHPIYGSEWVQYSMNIGGILLPDSEFWDGYLLIPHKNARLFIIDGYQDLKELMDNFKIEMKLRNPSFYSPREDFTIDFEKLQKEYDGIQLTKKGLAETKTTYPFNLDGWDVESTIWFRWVFKKAYPIRQKFSYKESLSHVAL</sequence>
<gene>
    <name evidence="1" type="ORF">EDD72_11913</name>
</gene>
<dbReference type="EMBL" id="SMAB01000019">
    <property type="protein sequence ID" value="TCS79895.1"/>
    <property type="molecule type" value="Genomic_DNA"/>
</dbReference>
<name>A0A4R3KAC0_9BACI</name>
<accession>A0A4R3KAC0</accession>
<dbReference type="OrthoDB" id="5149542at2"/>
<organism evidence="1 2">
    <name type="scientific">Tepidibacillus fermentans</name>
    <dbReference type="NCBI Taxonomy" id="1281767"/>
    <lineage>
        <taxon>Bacteria</taxon>
        <taxon>Bacillati</taxon>
        <taxon>Bacillota</taxon>
        <taxon>Bacilli</taxon>
        <taxon>Bacillales</taxon>
        <taxon>Bacillaceae</taxon>
        <taxon>Tepidibacillus</taxon>
    </lineage>
</organism>
<evidence type="ECO:0000313" key="1">
    <source>
        <dbReference type="EMBL" id="TCS79895.1"/>
    </source>
</evidence>